<dbReference type="Proteomes" id="UP000006054">
    <property type="component" value="Chromosome"/>
</dbReference>
<feature type="domain" description="GAF" evidence="3">
    <location>
        <begin position="826"/>
        <end position="977"/>
    </location>
</feature>
<dbReference type="PANTHER" id="PTHR43156:SF9">
    <property type="entry name" value="HAMP DOMAIN-CONTAINING PROTEIN"/>
    <property type="match status" value="1"/>
</dbReference>
<dbReference type="Pfam" id="PF07495">
    <property type="entry name" value="Y_Y_Y"/>
    <property type="match status" value="1"/>
</dbReference>
<evidence type="ECO:0000256" key="1">
    <source>
        <dbReference type="ARBA" id="ARBA00022801"/>
    </source>
</evidence>
<dbReference type="KEGG" id="fli:Fleli_2742"/>
<dbReference type="eggNOG" id="COG3292">
    <property type="taxonomic scope" value="Bacteria"/>
</dbReference>
<dbReference type="AlphaFoldDB" id="I4AMB1"/>
<organism evidence="5 6">
    <name type="scientific">Bernardetia litoralis (strain ATCC 23117 / DSM 6794 / NBRC 15988 / NCIMB 1366 / Fx l1 / Sio-4)</name>
    <name type="common">Flexibacter litoralis</name>
    <dbReference type="NCBI Taxonomy" id="880071"/>
    <lineage>
        <taxon>Bacteria</taxon>
        <taxon>Pseudomonadati</taxon>
        <taxon>Bacteroidota</taxon>
        <taxon>Cytophagia</taxon>
        <taxon>Cytophagales</taxon>
        <taxon>Bernardetiaceae</taxon>
        <taxon>Bernardetia</taxon>
    </lineage>
</organism>
<feature type="chain" id="PRO_5003685480" evidence="2">
    <location>
        <begin position="21"/>
        <end position="1239"/>
    </location>
</feature>
<protein>
    <submittedName>
        <fullName evidence="5">Y_Y_Y domain-containing protein</fullName>
    </submittedName>
</protein>
<dbReference type="GO" id="GO:0016791">
    <property type="term" value="F:phosphatase activity"/>
    <property type="evidence" value="ECO:0007669"/>
    <property type="project" value="TreeGrafter"/>
</dbReference>
<dbReference type="InterPro" id="IPR013783">
    <property type="entry name" value="Ig-like_fold"/>
</dbReference>
<dbReference type="InterPro" id="IPR036457">
    <property type="entry name" value="PPM-type-like_dom_sf"/>
</dbReference>
<dbReference type="Gene3D" id="3.60.40.10">
    <property type="entry name" value="PPM-type phosphatase domain"/>
    <property type="match status" value="1"/>
</dbReference>
<dbReference type="Pfam" id="PF07228">
    <property type="entry name" value="SpoIIE"/>
    <property type="match status" value="1"/>
</dbReference>
<dbReference type="SUPFAM" id="SSF55781">
    <property type="entry name" value="GAF domain-like"/>
    <property type="match status" value="1"/>
</dbReference>
<gene>
    <name evidence="5" type="ordered locus">Fleli_2742</name>
</gene>
<evidence type="ECO:0000313" key="5">
    <source>
        <dbReference type="EMBL" id="AFM05096.1"/>
    </source>
</evidence>
<dbReference type="Gene3D" id="2.130.10.10">
    <property type="entry name" value="YVTN repeat-like/Quinoprotein amine dehydrogenase"/>
    <property type="match status" value="2"/>
</dbReference>
<feature type="domain" description="PPM-type phosphatase" evidence="4">
    <location>
        <begin position="1013"/>
        <end position="1239"/>
    </location>
</feature>
<evidence type="ECO:0000259" key="3">
    <source>
        <dbReference type="SMART" id="SM00065"/>
    </source>
</evidence>
<dbReference type="RefSeq" id="WP_014798533.1">
    <property type="nucleotide sequence ID" value="NC_018018.1"/>
</dbReference>
<keyword evidence="1" id="KW-0378">Hydrolase</keyword>
<dbReference type="Gene3D" id="2.60.40.10">
    <property type="entry name" value="Immunoglobulins"/>
    <property type="match status" value="1"/>
</dbReference>
<reference evidence="6" key="1">
    <citation type="submission" date="2012-06" db="EMBL/GenBank/DDBJ databases">
        <title>The complete genome of Flexibacter litoralis DSM 6794.</title>
        <authorList>
            <person name="Lucas S."/>
            <person name="Copeland A."/>
            <person name="Lapidus A."/>
            <person name="Glavina del Rio T."/>
            <person name="Dalin E."/>
            <person name="Tice H."/>
            <person name="Bruce D."/>
            <person name="Goodwin L."/>
            <person name="Pitluck S."/>
            <person name="Peters L."/>
            <person name="Ovchinnikova G."/>
            <person name="Lu M."/>
            <person name="Kyrpides N."/>
            <person name="Mavromatis K."/>
            <person name="Ivanova N."/>
            <person name="Brettin T."/>
            <person name="Detter J.C."/>
            <person name="Han C."/>
            <person name="Larimer F."/>
            <person name="Land M."/>
            <person name="Hauser L."/>
            <person name="Markowitz V."/>
            <person name="Cheng J.-F."/>
            <person name="Hugenholtz P."/>
            <person name="Woyke T."/>
            <person name="Wu D."/>
            <person name="Spring S."/>
            <person name="Lang E."/>
            <person name="Kopitz M."/>
            <person name="Brambilla E."/>
            <person name="Klenk H.-P."/>
            <person name="Eisen J.A."/>
        </authorList>
    </citation>
    <scope>NUCLEOTIDE SEQUENCE [LARGE SCALE GENOMIC DNA]</scope>
    <source>
        <strain evidence="6">ATCC 23117 / DSM 6794 / NBRC 15988 / NCIMB 1366 / Sio-4</strain>
    </source>
</reference>
<dbReference type="SMART" id="SM00331">
    <property type="entry name" value="PP2C_SIG"/>
    <property type="match status" value="1"/>
</dbReference>
<dbReference type="eggNOG" id="COG2208">
    <property type="taxonomic scope" value="Bacteria"/>
</dbReference>
<dbReference type="Gene3D" id="3.30.450.40">
    <property type="match status" value="1"/>
</dbReference>
<dbReference type="InterPro" id="IPR003018">
    <property type="entry name" value="GAF"/>
</dbReference>
<dbReference type="STRING" id="880071.Fleli_2742"/>
<feature type="signal peptide" evidence="2">
    <location>
        <begin position="1"/>
        <end position="20"/>
    </location>
</feature>
<dbReference type="SUPFAM" id="SSF63829">
    <property type="entry name" value="Calcium-dependent phosphotriesterase"/>
    <property type="match status" value="1"/>
</dbReference>
<proteinExistence type="predicted"/>
<evidence type="ECO:0000313" key="6">
    <source>
        <dbReference type="Proteomes" id="UP000006054"/>
    </source>
</evidence>
<evidence type="ECO:0000259" key="4">
    <source>
        <dbReference type="SMART" id="SM00331"/>
    </source>
</evidence>
<dbReference type="InterPro" id="IPR001932">
    <property type="entry name" value="PPM-type_phosphatase-like_dom"/>
</dbReference>
<dbReference type="SMART" id="SM00065">
    <property type="entry name" value="GAF"/>
    <property type="match status" value="1"/>
</dbReference>
<dbReference type="InterPro" id="IPR015943">
    <property type="entry name" value="WD40/YVTN_repeat-like_dom_sf"/>
</dbReference>
<dbReference type="eggNOG" id="COG2203">
    <property type="taxonomic scope" value="Bacteria"/>
</dbReference>
<dbReference type="PANTHER" id="PTHR43156">
    <property type="entry name" value="STAGE II SPORULATION PROTEIN E-RELATED"/>
    <property type="match status" value="1"/>
</dbReference>
<dbReference type="InterPro" id="IPR011123">
    <property type="entry name" value="Y_Y_Y"/>
</dbReference>
<keyword evidence="6" id="KW-1185">Reference proteome</keyword>
<dbReference type="InterPro" id="IPR029016">
    <property type="entry name" value="GAF-like_dom_sf"/>
</dbReference>
<dbReference type="HOGENOM" id="CLU_000445_28_2_10"/>
<dbReference type="InterPro" id="IPR052016">
    <property type="entry name" value="Bact_Sigma-Reg"/>
</dbReference>
<keyword evidence="2" id="KW-0732">Signal</keyword>
<dbReference type="Pfam" id="PF13185">
    <property type="entry name" value="GAF_2"/>
    <property type="match status" value="1"/>
</dbReference>
<sequence precursor="true">MRIIFTFLISLFFVSADLHAQAIPTTEHYTIYDYHAHPQNWSVVQDDIGRIYVANTKGVLEYDGNTWKLIELPNLASVTALTKGKDGKIYIGAASEIGYLDSDSVGNKVYVSLLDKMSEQDKKFSTIWKVFSTSDGIVFQSFEKIFWYKNEQFKTISPNSAFHLAFQTKEKENSKLFVREWGKGLHHLTSKGLEFVAGSELFADEKIYALLPQKTATYFLITEQQGVYTYNQDTGFVPFPTSSDSLLKSSQVYCGIQLADGNYAIGTRLAGILVFDSNFQFLYKISSKNGLKDDRVANLYEDSNKQLWAALSNGIAYIDVASSFRYFDKNTDINRNILSISPPFNESLYIGTVQGIFKSNTDKAETIKEFNLLPYSERETWKLGVYKNILLGAQNPGIAWLGKKGIEELLAASNPFIQDFALVKNDTSHLIAASIEGLLLLRWQNNHWVFVNKIKGFSGASTKIIQDDNNDFWVSDYNRGIFRFKLSPDFLTVTHSEFFGKLNGLPKNQGNHVFEYDGKAIFGTLEGIYGFSENTFAPHPVFEKLIEKKAITIFEKDTKDNLWIVTQNEQHKFSSSQTLLIQLKKTDSTYQRYDAPFYKIKQIVQAVRPIDENLVLIGTNEGLISYNPLNTIADKQPFSVFITQIEHSSAKDSLLFATDFIINQQNNLADNKNVELPYELNSLRFSFGSSFFEQRSEVYYQTKLEPLNENWSAWTTETQDRFTNLSEGDYVFHLKAQNLYGVESEEVIFKFTIKTPWFRHPLFYLSIVLVLGVLIQYGIKIYTKRLKTEKNLLENTVRERTEDMRQAYFNTRVLSKLGQEITSTRSIHEITDMIYQHVSKLMDASVFAIGIHNEEDETIEFPVAIENGEKLPFHFEALDDTGRFAVWCFINEQDLFINDSEVDYELYMSHRPKTTVGKKAPSLIYLPLKIKKKVIGVITVQSFEKNAYNDYHLNLLRSLAVYTGIAIENANSYHQINEQKDIIEDKNKQLISSINYAKRIQNAILPPLEAIQEEFEESFVLFLPRDIVSGDFYYFNKINGKSIISAIDCTGHGVPGAFMSMIGYELLNEIILAKHITEPARILEALHEGISKGLRQEQTFTQDGMDMTLCIWDEETGILEVAAARNQMYLFNSEDKERILEIEADRQSIGGKMDEGFEFKSHQIRIQKNDTVYLLTDGFQDQFGGVQDRKYLRRRLREFLQNHQHLSMTQQRRALQRELTEWKGDKDQVDDILIIGIRF</sequence>
<accession>I4AMB1</accession>
<dbReference type="EMBL" id="CP003345">
    <property type="protein sequence ID" value="AFM05096.1"/>
    <property type="molecule type" value="Genomic_DNA"/>
</dbReference>
<name>I4AMB1_BERLS</name>
<evidence type="ECO:0000256" key="2">
    <source>
        <dbReference type="SAM" id="SignalP"/>
    </source>
</evidence>